<sequence length="310" mass="32820">MKTFYLILFVFVITISHSIAQVVPAGFNYQAVVRDAAGSLKKGSIVNLRFTLQAGQFDSNPAWIETHNTKTDSLGICTVVIGAGTKTGGTSPTFAEIDFGSANFWLKIELQEGSQYVPLGGAQQLLSVPYARVAAKIVSDSPQMPIGTILAFAGDINKIPTGWLLCDGSQVSRSTYAGLYNIIGTGWGRGDNATTFHLPDLRGRFLRGVDGNSNRDIDKEARTASNEGGNIGSNVGSIQTDVFKNHNHGGGDHSHSWQGASTIDTWGGNVVVGGNGIGQKNTPPSGAIIAAEGGSETRPINAYVFYIIKI</sequence>
<name>A0A3M9M907_9BACT</name>
<accession>A0A3M9M907</accession>
<dbReference type="InterPro" id="IPR011083">
    <property type="entry name" value="Phage_tail_collar_dom"/>
</dbReference>
<dbReference type="Pfam" id="PF07484">
    <property type="entry name" value="Collar"/>
    <property type="match status" value="1"/>
</dbReference>
<dbReference type="InterPro" id="IPR037053">
    <property type="entry name" value="Phage_tail_collar_dom_sf"/>
</dbReference>
<dbReference type="SUPFAM" id="SSF88874">
    <property type="entry name" value="Receptor-binding domain of short tail fibre protein gp12"/>
    <property type="match status" value="1"/>
</dbReference>
<feature type="domain" description="Phage tail collar" evidence="1">
    <location>
        <begin position="147"/>
        <end position="206"/>
    </location>
</feature>
<evidence type="ECO:0000313" key="3">
    <source>
        <dbReference type="Proteomes" id="UP000272117"/>
    </source>
</evidence>
<protein>
    <recommendedName>
        <fullName evidence="1">Phage tail collar domain-containing protein</fullName>
    </recommendedName>
</protein>
<keyword evidence="3" id="KW-1185">Reference proteome</keyword>
<dbReference type="AlphaFoldDB" id="A0A3M9M907"/>
<evidence type="ECO:0000313" key="2">
    <source>
        <dbReference type="EMBL" id="RNI22060.1"/>
    </source>
</evidence>
<evidence type="ECO:0000259" key="1">
    <source>
        <dbReference type="Pfam" id="PF07484"/>
    </source>
</evidence>
<dbReference type="OrthoDB" id="9810174at2"/>
<organism evidence="2 3">
    <name type="scientific">Rufibacter latericius</name>
    <dbReference type="NCBI Taxonomy" id="2487040"/>
    <lineage>
        <taxon>Bacteria</taxon>
        <taxon>Pseudomonadati</taxon>
        <taxon>Bacteroidota</taxon>
        <taxon>Cytophagia</taxon>
        <taxon>Cytophagales</taxon>
        <taxon>Hymenobacteraceae</taxon>
        <taxon>Rufibacter</taxon>
    </lineage>
</organism>
<reference evidence="2 3" key="1">
    <citation type="submission" date="2018-11" db="EMBL/GenBank/DDBJ databases">
        <title>Rufibacter latericius sp. nov., isolated from water in Baiyang Lake.</title>
        <authorList>
            <person name="Yang Y."/>
        </authorList>
    </citation>
    <scope>NUCLEOTIDE SEQUENCE [LARGE SCALE GENOMIC DNA]</scope>
    <source>
        <strain evidence="2 3">R-22-1c-1</strain>
    </source>
</reference>
<dbReference type="Proteomes" id="UP000272117">
    <property type="component" value="Unassembled WGS sequence"/>
</dbReference>
<dbReference type="Gene3D" id="3.90.1340.10">
    <property type="entry name" value="Phage tail collar domain"/>
    <property type="match status" value="1"/>
</dbReference>
<dbReference type="EMBL" id="RJJD01000023">
    <property type="protein sequence ID" value="RNI22060.1"/>
    <property type="molecule type" value="Genomic_DNA"/>
</dbReference>
<proteinExistence type="predicted"/>
<gene>
    <name evidence="2" type="ORF">EFB08_21735</name>
</gene>
<comment type="caution">
    <text evidence="2">The sequence shown here is derived from an EMBL/GenBank/DDBJ whole genome shotgun (WGS) entry which is preliminary data.</text>
</comment>
<dbReference type="RefSeq" id="WP_123129384.1">
    <property type="nucleotide sequence ID" value="NZ_RJJD01000023.1"/>
</dbReference>